<dbReference type="Proteomes" id="UP001499984">
    <property type="component" value="Unassembled WGS sequence"/>
</dbReference>
<feature type="transmembrane region" description="Helical" evidence="1">
    <location>
        <begin position="197"/>
        <end position="219"/>
    </location>
</feature>
<keyword evidence="3" id="KW-1185">Reference proteome</keyword>
<dbReference type="EMBL" id="BAAAZY010000010">
    <property type="protein sequence ID" value="GAA4055521.1"/>
    <property type="molecule type" value="Genomic_DNA"/>
</dbReference>
<comment type="caution">
    <text evidence="2">The sequence shown here is derived from an EMBL/GenBank/DDBJ whole genome shotgun (WGS) entry which is preliminary data.</text>
</comment>
<name>A0ABP7UYA2_9ACTN</name>
<reference evidence="3" key="1">
    <citation type="journal article" date="2019" name="Int. J. Syst. Evol. Microbiol.">
        <title>The Global Catalogue of Microorganisms (GCM) 10K type strain sequencing project: providing services to taxonomists for standard genome sequencing and annotation.</title>
        <authorList>
            <consortium name="The Broad Institute Genomics Platform"/>
            <consortium name="The Broad Institute Genome Sequencing Center for Infectious Disease"/>
            <person name="Wu L."/>
            <person name="Ma J."/>
        </authorList>
    </citation>
    <scope>NUCLEOTIDE SEQUENCE [LARGE SCALE GENOMIC DNA]</scope>
    <source>
        <strain evidence="3">JCM 16925</strain>
    </source>
</reference>
<protein>
    <submittedName>
        <fullName evidence="2">LAETG motif-containing sortase-dependent surface protein</fullName>
    </submittedName>
</protein>
<gene>
    <name evidence="2" type="ORF">GCM10022233_29100</name>
</gene>
<sequence>MAVSASAPPSFVWDECDGDNEDRSLRPTLFLPEGITAGSGWHDFTFRVENLTDTAFEDLDIFLDKIAYSSAILEGSMDDSPEETSAHLDVQLQNPKTHVWEGVPFLDSDIYGRIAWTGIAPRETLTFELRLRIDESIPLWSKIDPDDHTGIGHFVVFVKRPDENGECTWSRVSDSYLIHEAGTDTGDGNASTPPSDALPLLALAGGVAVAVCGGTVYAVRRRRAGEGRL</sequence>
<organism evidence="2 3">
    <name type="scientific">Streptomyces shaanxiensis</name>
    <dbReference type="NCBI Taxonomy" id="653357"/>
    <lineage>
        <taxon>Bacteria</taxon>
        <taxon>Bacillati</taxon>
        <taxon>Actinomycetota</taxon>
        <taxon>Actinomycetes</taxon>
        <taxon>Kitasatosporales</taxon>
        <taxon>Streptomycetaceae</taxon>
        <taxon>Streptomyces</taxon>
    </lineage>
</organism>
<keyword evidence="1" id="KW-1133">Transmembrane helix</keyword>
<evidence type="ECO:0000256" key="1">
    <source>
        <dbReference type="SAM" id="Phobius"/>
    </source>
</evidence>
<keyword evidence="1" id="KW-0812">Transmembrane</keyword>
<keyword evidence="1" id="KW-0472">Membrane</keyword>
<accession>A0ABP7UYA2</accession>
<proteinExistence type="predicted"/>
<evidence type="ECO:0000313" key="3">
    <source>
        <dbReference type="Proteomes" id="UP001499984"/>
    </source>
</evidence>
<evidence type="ECO:0000313" key="2">
    <source>
        <dbReference type="EMBL" id="GAA4055521.1"/>
    </source>
</evidence>